<dbReference type="GO" id="GO:0004485">
    <property type="term" value="F:methylcrotonoyl-CoA carboxylase activity"/>
    <property type="evidence" value="ECO:0007669"/>
    <property type="project" value="TreeGrafter"/>
</dbReference>
<dbReference type="GO" id="GO:0005739">
    <property type="term" value="C:mitochondrion"/>
    <property type="evidence" value="ECO:0007669"/>
    <property type="project" value="TreeGrafter"/>
</dbReference>
<gene>
    <name evidence="3" type="ORF">DCHRY22_LOCUS11705</name>
</gene>
<reference evidence="3" key="1">
    <citation type="submission" date="2021-09" db="EMBL/GenBank/DDBJ databases">
        <authorList>
            <person name="Martin H S."/>
        </authorList>
    </citation>
    <scope>NUCLEOTIDE SEQUENCE</scope>
</reference>
<dbReference type="Gene3D" id="2.40.50.100">
    <property type="match status" value="1"/>
</dbReference>
<keyword evidence="4" id="KW-1185">Reference proteome</keyword>
<dbReference type="PROSITE" id="PS50968">
    <property type="entry name" value="BIOTINYL_LIPOYL"/>
    <property type="match status" value="1"/>
</dbReference>
<dbReference type="InterPro" id="IPR001882">
    <property type="entry name" value="Biotin_BS"/>
</dbReference>
<evidence type="ECO:0000256" key="1">
    <source>
        <dbReference type="ARBA" id="ARBA00023267"/>
    </source>
</evidence>
<dbReference type="SUPFAM" id="SSF51230">
    <property type="entry name" value="Single hybrid motif"/>
    <property type="match status" value="1"/>
</dbReference>
<dbReference type="AlphaFoldDB" id="A0A8J2R4D4"/>
<protein>
    <submittedName>
        <fullName evidence="3">(African queen) hypothetical protein</fullName>
    </submittedName>
</protein>
<evidence type="ECO:0000313" key="4">
    <source>
        <dbReference type="Proteomes" id="UP000789524"/>
    </source>
</evidence>
<proteinExistence type="predicted"/>
<sequence length="133" mass="14229">MKSTEQGLRLISKLDGRTNNVGFLTHDNEIHVYDENGQTVLHLPQPKYQGASGPDSTASANSAFSPTAGVMEKILVSKGDKVVKGQPVFVVIAMKMEYVVRSPRDGVVSEVAKFVQGDAIGKGVQVVTLEAES</sequence>
<keyword evidence="1" id="KW-0092">Biotin</keyword>
<dbReference type="PANTHER" id="PTHR18866">
    <property type="entry name" value="CARBOXYLASE:PYRUVATE/ACETYL-COA/PROPIONYL-COA CARBOXYLASE"/>
    <property type="match status" value="1"/>
</dbReference>
<name>A0A8J2R4D4_9NEOP</name>
<dbReference type="CDD" id="cd06850">
    <property type="entry name" value="biotinyl_domain"/>
    <property type="match status" value="1"/>
</dbReference>
<evidence type="ECO:0000259" key="2">
    <source>
        <dbReference type="PROSITE" id="PS50968"/>
    </source>
</evidence>
<feature type="domain" description="Lipoyl-binding" evidence="2">
    <location>
        <begin position="52"/>
        <end position="130"/>
    </location>
</feature>
<dbReference type="InterPro" id="IPR011053">
    <property type="entry name" value="Single_hybrid_motif"/>
</dbReference>
<dbReference type="InterPro" id="IPR000089">
    <property type="entry name" value="Biotin_lipoyl"/>
</dbReference>
<dbReference type="Proteomes" id="UP000789524">
    <property type="component" value="Unassembled WGS sequence"/>
</dbReference>
<dbReference type="EMBL" id="CAKASE010000074">
    <property type="protein sequence ID" value="CAG9575890.1"/>
    <property type="molecule type" value="Genomic_DNA"/>
</dbReference>
<accession>A0A8J2R4D4</accession>
<dbReference type="OrthoDB" id="196847at2759"/>
<dbReference type="PANTHER" id="PTHR18866:SF33">
    <property type="entry name" value="METHYLCROTONOYL-COA CARBOXYLASE SUBUNIT ALPHA, MITOCHONDRIAL-RELATED"/>
    <property type="match status" value="1"/>
</dbReference>
<comment type="caution">
    <text evidence="3">The sequence shown here is derived from an EMBL/GenBank/DDBJ whole genome shotgun (WGS) entry which is preliminary data.</text>
</comment>
<dbReference type="InterPro" id="IPR050856">
    <property type="entry name" value="Biotin_carboxylase_complex"/>
</dbReference>
<organism evidence="3 4">
    <name type="scientific">Danaus chrysippus</name>
    <name type="common">African queen</name>
    <dbReference type="NCBI Taxonomy" id="151541"/>
    <lineage>
        <taxon>Eukaryota</taxon>
        <taxon>Metazoa</taxon>
        <taxon>Ecdysozoa</taxon>
        <taxon>Arthropoda</taxon>
        <taxon>Hexapoda</taxon>
        <taxon>Insecta</taxon>
        <taxon>Pterygota</taxon>
        <taxon>Neoptera</taxon>
        <taxon>Endopterygota</taxon>
        <taxon>Lepidoptera</taxon>
        <taxon>Glossata</taxon>
        <taxon>Ditrysia</taxon>
        <taxon>Papilionoidea</taxon>
        <taxon>Nymphalidae</taxon>
        <taxon>Danainae</taxon>
        <taxon>Danaini</taxon>
        <taxon>Danaina</taxon>
        <taxon>Danaus</taxon>
        <taxon>Anosia</taxon>
    </lineage>
</organism>
<dbReference type="PROSITE" id="PS00188">
    <property type="entry name" value="BIOTIN"/>
    <property type="match status" value="1"/>
</dbReference>
<evidence type="ECO:0000313" key="3">
    <source>
        <dbReference type="EMBL" id="CAG9575890.1"/>
    </source>
</evidence>
<dbReference type="Pfam" id="PF00364">
    <property type="entry name" value="Biotin_lipoyl"/>
    <property type="match status" value="1"/>
</dbReference>